<comment type="caution">
    <text evidence="2">The sequence shown here is derived from an EMBL/GenBank/DDBJ whole genome shotgun (WGS) entry which is preliminary data.</text>
</comment>
<proteinExistence type="predicted"/>
<dbReference type="InterPro" id="IPR036866">
    <property type="entry name" value="RibonucZ/Hydroxyglut_hydro"/>
</dbReference>
<dbReference type="Proteomes" id="UP000176998">
    <property type="component" value="Unassembled WGS sequence"/>
</dbReference>
<dbReference type="RefSeq" id="XP_022474373.1">
    <property type="nucleotide sequence ID" value="XM_022619108.1"/>
</dbReference>
<dbReference type="PANTHER" id="PTHR36142:SF2">
    <property type="entry name" value="METALLO-HYDROLASE_OXIDOREDUCTASE SUPERFAMILY PROTEIN"/>
    <property type="match status" value="1"/>
</dbReference>
<protein>
    <recommendedName>
        <fullName evidence="4">Metallo-beta-lactamase domain-containing protein</fullName>
    </recommendedName>
</protein>
<dbReference type="AlphaFoldDB" id="A0A1G4B6Y4"/>
<evidence type="ECO:0000313" key="3">
    <source>
        <dbReference type="Proteomes" id="UP000176998"/>
    </source>
</evidence>
<dbReference type="Gene3D" id="3.60.15.10">
    <property type="entry name" value="Ribonuclease Z/Hydroxyacylglutathione hydrolase-like"/>
    <property type="match status" value="1"/>
</dbReference>
<organism evidence="2 3">
    <name type="scientific">Colletotrichum orchidophilum</name>
    <dbReference type="NCBI Taxonomy" id="1209926"/>
    <lineage>
        <taxon>Eukaryota</taxon>
        <taxon>Fungi</taxon>
        <taxon>Dikarya</taxon>
        <taxon>Ascomycota</taxon>
        <taxon>Pezizomycotina</taxon>
        <taxon>Sordariomycetes</taxon>
        <taxon>Hypocreomycetidae</taxon>
        <taxon>Glomerellales</taxon>
        <taxon>Glomerellaceae</taxon>
        <taxon>Colletotrichum</taxon>
    </lineage>
</organism>
<dbReference type="PANTHER" id="PTHR36142">
    <property type="entry name" value="METALLO-HYDROLASE/OXIDOREDUCTASE SUPERFAMILY PROTEIN"/>
    <property type="match status" value="1"/>
</dbReference>
<keyword evidence="3" id="KW-1185">Reference proteome</keyword>
<evidence type="ECO:0008006" key="4">
    <source>
        <dbReference type="Google" id="ProtNLM"/>
    </source>
</evidence>
<feature type="chain" id="PRO_5009602557" description="Metallo-beta-lactamase domain-containing protein" evidence="1">
    <location>
        <begin position="18"/>
        <end position="354"/>
    </location>
</feature>
<feature type="signal peptide" evidence="1">
    <location>
        <begin position="1"/>
        <end position="17"/>
    </location>
</feature>
<keyword evidence="1" id="KW-0732">Signal</keyword>
<reference evidence="2 3" key="1">
    <citation type="submission" date="2016-09" db="EMBL/GenBank/DDBJ databases">
        <authorList>
            <person name="Capua I."/>
            <person name="De Benedictis P."/>
            <person name="Joannis T."/>
            <person name="Lombin L.H."/>
            <person name="Cattoli G."/>
        </authorList>
    </citation>
    <scope>NUCLEOTIDE SEQUENCE [LARGE SCALE GENOMIC DNA]</scope>
    <source>
        <strain evidence="2 3">IMI 309357</strain>
    </source>
</reference>
<dbReference type="EMBL" id="MJBS01000060">
    <property type="protein sequence ID" value="OHE97218.1"/>
    <property type="molecule type" value="Genomic_DNA"/>
</dbReference>
<dbReference type="GeneID" id="34560618"/>
<sequence length="354" mass="39109">MIKVWIDIIITFPCCSAQHYLYSVQAPAVGRANLIAALASAKQPPKRSIVTLANCDNAWLVSIPKPPGTTGNKAFYHILQDPWLGGINDVFTAYLLRMQLKEKSALDGIEASLKEDTEHCLDAVVVTHTNPDHLRAETLRTIDPSMRVFTVEDAAATISAMKHFDSVADLPDFARDQAWPVTPEMPGWLSVFRLQDETKKYPHLYRAIVIKSAVSNDKNEVILYSPHGVDPGIVDAAMEMNPDASVLAMTRPLNETGAGIKSKGVANALKIERKQGPKYWIHCQECIQHSVLNWFMAFGDATLEQGLKEEARDAEEDLPKPSCVTILNGGGLILALKGLSPIKHIPWIYAIRHN</sequence>
<evidence type="ECO:0000256" key="1">
    <source>
        <dbReference type="SAM" id="SignalP"/>
    </source>
</evidence>
<gene>
    <name evidence="2" type="ORF">CORC01_07472</name>
</gene>
<name>A0A1G4B6Y4_9PEZI</name>
<evidence type="ECO:0000313" key="2">
    <source>
        <dbReference type="EMBL" id="OHE97218.1"/>
    </source>
</evidence>
<accession>A0A1G4B6Y4</accession>
<dbReference type="OrthoDB" id="9971601at2759"/>